<keyword evidence="2" id="KW-1185">Reference proteome</keyword>
<evidence type="ECO:0000313" key="2">
    <source>
        <dbReference type="Proteomes" id="UP000013966"/>
    </source>
</evidence>
<reference evidence="1 2" key="2">
    <citation type="journal article" date="2018" name="Int. J. Syst. Evol. Microbiol.">
        <title>Burkholderia insecticola sp. nov., a gut symbiotic bacterium of the bean bug Riptortus pedestris.</title>
        <authorList>
            <person name="Takeshita K."/>
            <person name="Tamaki H."/>
            <person name="Ohbayashi T."/>
            <person name="Meng X.-Y."/>
            <person name="Sone T."/>
            <person name="Mitani Y."/>
            <person name="Peeters C."/>
            <person name="Kikuchi Y."/>
            <person name="Vandamme P."/>
        </authorList>
    </citation>
    <scope>NUCLEOTIDE SEQUENCE [LARGE SCALE GENOMIC DNA]</scope>
    <source>
        <strain evidence="1">RPE64</strain>
    </source>
</reference>
<sequence length="49" mass="4907">MQKIERTELNSAALAGGATKGQIGITIAVTGVPTESSSSSTSNTVIIKS</sequence>
<dbReference type="EMBL" id="AP013059">
    <property type="protein sequence ID" value="BAN25720.1"/>
    <property type="molecule type" value="Genomic_DNA"/>
</dbReference>
<dbReference type="PATRIC" id="fig|758793.3.peg.3968"/>
<gene>
    <name evidence="1" type="ORF">BRPE64_BCDS10590</name>
</gene>
<name>R4WX71_9BURK</name>
<dbReference type="HOGENOM" id="CLU_3133207_0_0_4"/>
<proteinExistence type="predicted"/>
<dbReference type="AlphaFoldDB" id="R4WX71"/>
<dbReference type="Proteomes" id="UP000013966">
    <property type="component" value="Chromosome 2"/>
</dbReference>
<evidence type="ECO:0000313" key="1">
    <source>
        <dbReference type="EMBL" id="BAN25720.1"/>
    </source>
</evidence>
<reference evidence="1 2" key="1">
    <citation type="journal article" date="2013" name="Genome Announc.">
        <title>Complete Genome Sequence of Burkholderia sp. Strain RPE64, Bacterial Symbiont of the Bean Bug Riptortus pedestris.</title>
        <authorList>
            <person name="Shibata T.F."/>
            <person name="Maeda T."/>
            <person name="Nikoh N."/>
            <person name="Yamaguchi K."/>
            <person name="Oshima K."/>
            <person name="Hattori M."/>
            <person name="Nishiyama T."/>
            <person name="Hasebe M."/>
            <person name="Fukatsu T."/>
            <person name="Kikuchi Y."/>
            <person name="Shigenobu S."/>
        </authorList>
    </citation>
    <scope>NUCLEOTIDE SEQUENCE [LARGE SCALE GENOMIC DNA]</scope>
</reference>
<accession>R4WX71</accession>
<dbReference type="KEGG" id="buo:BRPE64_BCDS10590"/>
<organism evidence="1 2">
    <name type="scientific">Caballeronia insecticola</name>
    <dbReference type="NCBI Taxonomy" id="758793"/>
    <lineage>
        <taxon>Bacteria</taxon>
        <taxon>Pseudomonadati</taxon>
        <taxon>Pseudomonadota</taxon>
        <taxon>Betaproteobacteria</taxon>
        <taxon>Burkholderiales</taxon>
        <taxon>Burkholderiaceae</taxon>
        <taxon>Caballeronia</taxon>
    </lineage>
</organism>
<dbReference type="RefSeq" id="WP_016355150.1">
    <property type="nucleotide sequence ID" value="NC_021294.1"/>
</dbReference>
<protein>
    <submittedName>
        <fullName evidence="1">Uncharacterized protein</fullName>
    </submittedName>
</protein>